<comment type="catalytic activity">
    <reaction evidence="1">
        <text>AMP + H2O = D-ribose 5-phosphate + adenine</text>
        <dbReference type="Rhea" id="RHEA:20129"/>
        <dbReference type="ChEBI" id="CHEBI:15377"/>
        <dbReference type="ChEBI" id="CHEBI:16708"/>
        <dbReference type="ChEBI" id="CHEBI:78346"/>
        <dbReference type="ChEBI" id="CHEBI:456215"/>
        <dbReference type="EC" id="3.2.2.4"/>
    </reaction>
</comment>
<dbReference type="GO" id="GO:0008714">
    <property type="term" value="F:AMP nucleosidase activity"/>
    <property type="evidence" value="ECO:0007669"/>
    <property type="project" value="UniProtKB-EC"/>
</dbReference>
<dbReference type="GO" id="GO:0009691">
    <property type="term" value="P:cytokinin biosynthetic process"/>
    <property type="evidence" value="ECO:0007669"/>
    <property type="project" value="UniProtKB-UniRule"/>
</dbReference>
<dbReference type="EC" id="3.2.2.n1" evidence="3"/>
<evidence type="ECO:0000256" key="2">
    <source>
        <dbReference type="ARBA" id="ARBA00006763"/>
    </source>
</evidence>
<dbReference type="InterPro" id="IPR005269">
    <property type="entry name" value="LOG"/>
</dbReference>
<dbReference type="Pfam" id="PF03641">
    <property type="entry name" value="Lysine_decarbox"/>
    <property type="match status" value="1"/>
</dbReference>
<accession>A0A4Q5M1D3</accession>
<reference evidence="4 5" key="1">
    <citation type="submission" date="2019-02" db="EMBL/GenBank/DDBJ databases">
        <title>Bacterial novel species Emticicia sp. 17J42-9 isolated from soil.</title>
        <authorList>
            <person name="Jung H.-Y."/>
        </authorList>
    </citation>
    <scope>NUCLEOTIDE SEQUENCE [LARGE SCALE GENOMIC DNA]</scope>
    <source>
        <strain evidence="4 5">17J42-9</strain>
    </source>
</reference>
<keyword evidence="3" id="KW-0378">Hydrolase</keyword>
<comment type="similarity">
    <text evidence="2 3">Belongs to the LOG family.</text>
</comment>
<dbReference type="SUPFAM" id="SSF102405">
    <property type="entry name" value="MCP/YpsA-like"/>
    <property type="match status" value="1"/>
</dbReference>
<dbReference type="EMBL" id="SEWF01000010">
    <property type="protein sequence ID" value="RYU96002.1"/>
    <property type="molecule type" value="Genomic_DNA"/>
</dbReference>
<organism evidence="4 5">
    <name type="scientific">Emticicia agri</name>
    <dbReference type="NCBI Taxonomy" id="2492393"/>
    <lineage>
        <taxon>Bacteria</taxon>
        <taxon>Pseudomonadati</taxon>
        <taxon>Bacteroidota</taxon>
        <taxon>Cytophagia</taxon>
        <taxon>Cytophagales</taxon>
        <taxon>Leadbetterellaceae</taxon>
        <taxon>Emticicia</taxon>
    </lineage>
</organism>
<evidence type="ECO:0000256" key="1">
    <source>
        <dbReference type="ARBA" id="ARBA00000274"/>
    </source>
</evidence>
<sequence length="193" mass="21121">MKSILVYCGANVGKNPAYKEAAEGLGARFAKDNIRLIYGAGSVGLMGVVADAVLANGGQVTGVIPDFLVKMEVGHKGLSEIHVVESMHERKALMEKLCDGIITLPGGYGSIDELFEILTWAQLGLHKKPIGILNVNGFYDFLLKQLEVMVQEGFVKQESRNLLLVSDSIDDLLQQMANFQPTPHHKWLKRGDT</sequence>
<dbReference type="OrthoDB" id="9801098at2"/>
<dbReference type="Proteomes" id="UP000293162">
    <property type="component" value="Unassembled WGS sequence"/>
</dbReference>
<evidence type="ECO:0000313" key="5">
    <source>
        <dbReference type="Proteomes" id="UP000293162"/>
    </source>
</evidence>
<dbReference type="PANTHER" id="PTHR31223:SF70">
    <property type="entry name" value="LOG FAMILY PROTEIN YJL055W"/>
    <property type="match status" value="1"/>
</dbReference>
<evidence type="ECO:0000256" key="3">
    <source>
        <dbReference type="RuleBase" id="RU363015"/>
    </source>
</evidence>
<dbReference type="Gene3D" id="3.40.50.450">
    <property type="match status" value="1"/>
</dbReference>
<dbReference type="AlphaFoldDB" id="A0A4Q5M1D3"/>
<evidence type="ECO:0000313" key="4">
    <source>
        <dbReference type="EMBL" id="RYU96002.1"/>
    </source>
</evidence>
<dbReference type="InterPro" id="IPR031100">
    <property type="entry name" value="LOG_fam"/>
</dbReference>
<comment type="caution">
    <text evidence="4">The sequence shown here is derived from an EMBL/GenBank/DDBJ whole genome shotgun (WGS) entry which is preliminary data.</text>
</comment>
<dbReference type="RefSeq" id="WP_130020609.1">
    <property type="nucleotide sequence ID" value="NZ_SEWF01000010.1"/>
</dbReference>
<protein>
    <recommendedName>
        <fullName evidence="3">Cytokinin riboside 5'-monophosphate phosphoribohydrolase</fullName>
        <ecNumber evidence="3">3.2.2.n1</ecNumber>
    </recommendedName>
</protein>
<dbReference type="PANTHER" id="PTHR31223">
    <property type="entry name" value="LOG FAMILY PROTEIN YJL055W"/>
    <property type="match status" value="1"/>
</dbReference>
<keyword evidence="3" id="KW-0203">Cytokinin biosynthesis</keyword>
<dbReference type="NCBIfam" id="TIGR00730">
    <property type="entry name" value="Rossman fold protein, TIGR00730 family"/>
    <property type="match status" value="1"/>
</dbReference>
<name>A0A4Q5M1D3_9BACT</name>
<keyword evidence="5" id="KW-1185">Reference proteome</keyword>
<dbReference type="GO" id="GO:0005829">
    <property type="term" value="C:cytosol"/>
    <property type="evidence" value="ECO:0007669"/>
    <property type="project" value="TreeGrafter"/>
</dbReference>
<gene>
    <name evidence="4" type="ORF">EWM59_08885</name>
</gene>
<proteinExistence type="inferred from homology"/>